<dbReference type="Proteomes" id="UP000038055">
    <property type="component" value="Unassembled WGS sequence"/>
</dbReference>
<protein>
    <submittedName>
        <fullName evidence="2">Uncharacterized protein</fullName>
    </submittedName>
</protein>
<sequence length="36" mass="4212">MCYVGFDFAQPDKTNFAQLDRLSINLPNKLKLHIYP</sequence>
<keyword evidence="3" id="KW-1185">Reference proteome</keyword>
<name>A0A0B7HNW2_9FLAO</name>
<gene>
    <name evidence="1" type="ORF">CCYN2B_30032</name>
    <name evidence="2" type="ORF">CCYN74_690001</name>
</gene>
<evidence type="ECO:0000313" key="3">
    <source>
        <dbReference type="Proteomes" id="UP000038055"/>
    </source>
</evidence>
<dbReference type="AlphaFoldDB" id="A0A0B7HNW2"/>
<dbReference type="EMBL" id="CDOD01000023">
    <property type="protein sequence ID" value="CEN36025.1"/>
    <property type="molecule type" value="Genomic_DNA"/>
</dbReference>
<accession>A0A0B7HNW2</accession>
<dbReference type="EMBL" id="CDOG01000066">
    <property type="protein sequence ID" value="CEN41426.1"/>
    <property type="molecule type" value="Genomic_DNA"/>
</dbReference>
<dbReference type="Proteomes" id="UP000038083">
    <property type="component" value="Unassembled WGS sequence"/>
</dbReference>
<proteinExistence type="predicted"/>
<evidence type="ECO:0000313" key="2">
    <source>
        <dbReference type="EMBL" id="CEN41426.1"/>
    </source>
</evidence>
<evidence type="ECO:0000313" key="1">
    <source>
        <dbReference type="EMBL" id="CEN36025.1"/>
    </source>
</evidence>
<reference evidence="3 4" key="1">
    <citation type="submission" date="2015-01" db="EMBL/GenBank/DDBJ databases">
        <authorList>
            <person name="MANFREDI Pablo"/>
        </authorList>
    </citation>
    <scope>NUCLEOTIDE SEQUENCE [LARGE SCALE GENOMIC DNA]</scope>
    <source>
        <strain evidence="2 4">Ccy74</strain>
        <strain evidence="1 3">Ccyn2B</strain>
    </source>
</reference>
<organism evidence="2 4">
    <name type="scientific">Capnocytophaga cynodegmi</name>
    <dbReference type="NCBI Taxonomy" id="28189"/>
    <lineage>
        <taxon>Bacteria</taxon>
        <taxon>Pseudomonadati</taxon>
        <taxon>Bacteroidota</taxon>
        <taxon>Flavobacteriia</taxon>
        <taxon>Flavobacteriales</taxon>
        <taxon>Flavobacteriaceae</taxon>
        <taxon>Capnocytophaga</taxon>
    </lineage>
</organism>
<evidence type="ECO:0000313" key="4">
    <source>
        <dbReference type="Proteomes" id="UP000038083"/>
    </source>
</evidence>